<evidence type="ECO:0000256" key="1">
    <source>
        <dbReference type="SAM" id="MobiDB-lite"/>
    </source>
</evidence>
<evidence type="ECO:0000313" key="3">
    <source>
        <dbReference type="EMBL" id="MEF7615544.1"/>
    </source>
</evidence>
<dbReference type="Gene3D" id="3.40.640.10">
    <property type="entry name" value="Type I PLP-dependent aspartate aminotransferase-like (Major domain)"/>
    <property type="match status" value="1"/>
</dbReference>
<dbReference type="Gene3D" id="3.90.1150.10">
    <property type="entry name" value="Aspartate Aminotransferase, domain 1"/>
    <property type="match status" value="1"/>
</dbReference>
<dbReference type="Pfam" id="PF00155">
    <property type="entry name" value="Aminotran_1_2"/>
    <property type="match status" value="1"/>
</dbReference>
<dbReference type="GO" id="GO:0008483">
    <property type="term" value="F:transaminase activity"/>
    <property type="evidence" value="ECO:0007669"/>
    <property type="project" value="UniProtKB-KW"/>
</dbReference>
<dbReference type="InterPro" id="IPR015421">
    <property type="entry name" value="PyrdxlP-dep_Trfase_major"/>
</dbReference>
<feature type="region of interest" description="Disordered" evidence="1">
    <location>
        <begin position="1"/>
        <end position="39"/>
    </location>
</feature>
<dbReference type="Proteomes" id="UP001336250">
    <property type="component" value="Unassembled WGS sequence"/>
</dbReference>
<organism evidence="3 4">
    <name type="scientific">Aquincola agrisoli</name>
    <dbReference type="NCBI Taxonomy" id="3119538"/>
    <lineage>
        <taxon>Bacteria</taxon>
        <taxon>Pseudomonadati</taxon>
        <taxon>Pseudomonadota</taxon>
        <taxon>Betaproteobacteria</taxon>
        <taxon>Burkholderiales</taxon>
        <taxon>Sphaerotilaceae</taxon>
        <taxon>Aquincola</taxon>
    </lineage>
</organism>
<keyword evidence="3" id="KW-0032">Aminotransferase</keyword>
<reference evidence="3 4" key="1">
    <citation type="submission" date="2024-02" db="EMBL/GenBank/DDBJ databases">
        <title>Genome sequence of Aquincola sp. MAHUQ-54.</title>
        <authorList>
            <person name="Huq M.A."/>
        </authorList>
    </citation>
    <scope>NUCLEOTIDE SEQUENCE [LARGE SCALE GENOMIC DNA]</scope>
    <source>
        <strain evidence="3 4">MAHUQ-54</strain>
    </source>
</reference>
<proteinExistence type="predicted"/>
<accession>A0AAW9QJF2</accession>
<dbReference type="EMBL" id="JAZIBG010000036">
    <property type="protein sequence ID" value="MEF7615544.1"/>
    <property type="molecule type" value="Genomic_DNA"/>
</dbReference>
<evidence type="ECO:0000313" key="4">
    <source>
        <dbReference type="Proteomes" id="UP001336250"/>
    </source>
</evidence>
<dbReference type="InterPro" id="IPR004839">
    <property type="entry name" value="Aminotransferase_I/II_large"/>
</dbReference>
<dbReference type="InterPro" id="IPR015422">
    <property type="entry name" value="PyrdxlP-dep_Trfase_small"/>
</dbReference>
<gene>
    <name evidence="3" type="ORF">V4F39_16640</name>
</gene>
<feature type="domain" description="Aminotransferase class I/classII large" evidence="2">
    <location>
        <begin position="33"/>
        <end position="341"/>
    </location>
</feature>
<keyword evidence="4" id="KW-1185">Reference proteome</keyword>
<name>A0AAW9QJF2_9BURK</name>
<dbReference type="RefSeq" id="WP_332290828.1">
    <property type="nucleotide sequence ID" value="NZ_JAZIBG010000036.1"/>
</dbReference>
<dbReference type="SUPFAM" id="SSF53383">
    <property type="entry name" value="PLP-dependent transferases"/>
    <property type="match status" value="1"/>
</dbReference>
<dbReference type="AlphaFoldDB" id="A0AAW9QJF2"/>
<comment type="caution">
    <text evidence="3">The sequence shown here is derived from an EMBL/GenBank/DDBJ whole genome shotgun (WGS) entry which is preliminary data.</text>
</comment>
<evidence type="ECO:0000259" key="2">
    <source>
        <dbReference type="Pfam" id="PF00155"/>
    </source>
</evidence>
<dbReference type="InterPro" id="IPR015424">
    <property type="entry name" value="PyrdxlP-dep_Trfase"/>
</dbReference>
<dbReference type="GO" id="GO:0030170">
    <property type="term" value="F:pyridoxal phosphate binding"/>
    <property type="evidence" value="ECO:0007669"/>
    <property type="project" value="InterPro"/>
</dbReference>
<keyword evidence="3" id="KW-0808">Transferase</keyword>
<protein>
    <submittedName>
        <fullName evidence="3">Aminotransferase class I/II-fold pyridoxal phosphate-dependent enzyme</fullName>
    </submittedName>
</protein>
<sequence>MTQAARPFGRWAVPRHPPRVHGGVDAAGPLPHDFSSNANAAGPLPSVAAAVRRADRTRYPDPQYHALRQVLAGWHRVAFERVLPVASGSAFIQQFTRAAAAWAGVRRVVLPVPGYGDYAAAARAEGLAACAYRRLAQAPPPQPGELWWITEPASPEGTTAAPLLGGWLHAAHAAGAIVVLDLAYEPLRLDRAAPGPVRTDATAWQLWSPNKACGLTGVRGAYAIAPPGAEDTAQALLRDAASWPLGADGVALLQAFGTPKAQAELAASREVLRAWRAGLASLLRGRGWAAGDADSVVPFFCARPAVPPDAAALRAHGVRLRDAASMGLPGAWRLSAQPPAAQRALADALAPADMEALR</sequence>